<evidence type="ECO:0000313" key="6">
    <source>
        <dbReference type="EMBL" id="CAG5104209.1"/>
    </source>
</evidence>
<evidence type="ECO:0000313" key="7">
    <source>
        <dbReference type="Proteomes" id="UP001158576"/>
    </source>
</evidence>
<dbReference type="Proteomes" id="UP001158576">
    <property type="component" value="Chromosome 1"/>
</dbReference>
<evidence type="ECO:0000256" key="1">
    <source>
        <dbReference type="ARBA" id="ARBA00022679"/>
    </source>
</evidence>
<proteinExistence type="predicted"/>
<evidence type="ECO:0000256" key="3">
    <source>
        <dbReference type="ARBA" id="ARBA00023277"/>
    </source>
</evidence>
<organism evidence="6 7">
    <name type="scientific">Oikopleura dioica</name>
    <name type="common">Tunicate</name>
    <dbReference type="NCBI Taxonomy" id="34765"/>
    <lineage>
        <taxon>Eukaryota</taxon>
        <taxon>Metazoa</taxon>
        <taxon>Chordata</taxon>
        <taxon>Tunicata</taxon>
        <taxon>Appendicularia</taxon>
        <taxon>Copelata</taxon>
        <taxon>Oikopleuridae</taxon>
        <taxon>Oikopleura</taxon>
    </lineage>
</organism>
<keyword evidence="3" id="KW-0119">Carbohydrate metabolism</keyword>
<keyword evidence="1" id="KW-0808">Transferase</keyword>
<keyword evidence="5" id="KW-1133">Transmembrane helix</keyword>
<keyword evidence="5" id="KW-0812">Transmembrane</keyword>
<dbReference type="Gene3D" id="3.40.50.11350">
    <property type="match status" value="1"/>
</dbReference>
<dbReference type="InterPro" id="IPR045130">
    <property type="entry name" value="OFUT2-like"/>
</dbReference>
<keyword evidence="5" id="KW-0472">Membrane</keyword>
<protein>
    <submittedName>
        <fullName evidence="6">Oidioi.mRNA.OKI2018_I69.chr1.g1144.t1.cds</fullName>
    </submittedName>
</protein>
<feature type="transmembrane region" description="Helical" evidence="5">
    <location>
        <begin position="12"/>
        <end position="30"/>
    </location>
</feature>
<feature type="coiled-coil region" evidence="4">
    <location>
        <begin position="35"/>
        <end position="90"/>
    </location>
</feature>
<reference evidence="6 7" key="1">
    <citation type="submission" date="2021-04" db="EMBL/GenBank/DDBJ databases">
        <authorList>
            <person name="Bliznina A."/>
        </authorList>
    </citation>
    <scope>NUCLEOTIDE SEQUENCE [LARGE SCALE GENOMIC DNA]</scope>
</reference>
<evidence type="ECO:0000256" key="5">
    <source>
        <dbReference type="SAM" id="Phobius"/>
    </source>
</evidence>
<keyword evidence="7" id="KW-1185">Reference proteome</keyword>
<sequence length="758" mass="86876">MIHDGKRHNRLVIGLIFLLILTFVYQILFFEEKKIVSGAEEYDKLEAENELLSAKILLIEKELSQREADLSSDERTISTLRDQIDFLKNNIGVEELLKHKAEKEVLGRMNRPPFPKTLTDEEWEKIEEDDEIEAEIEEVFEDEDDFDESSSSDIPENCPLSEKYTEKEFSLDPLKAKYPTRNDKFLTTVLMNGPNNQLVGLRETIFMAIKLNRSYILPKFFKHDHADPTSVKDPYAEVSPSFRISPSKMKGLINVHPFSDIPDVCEDHQISVFYQLKIGLGATNSGRLLRTCRNIDCQVDDLDCETTESHCIEDIALPLIPEKKPRGRFGQDGNFTTFQSLYDTDHSCALIGFPYMDINFAKNIFNEKILPEDRQLMVDIIKATGRPTHIEEVADLFVKEFINDSGYVALHWRYNDDDWWHGGCDIDAGVFRDGNGDLEQKGPKLCKQLSLMRNPKIFAKQIDTYLSRGLESTTQNIKRECGFTMAMSYEEAAAKLRKRLGYNHSKLTMKIEAMTRGRGETISEAYSRLMNLLSSSGSVYENLPEEAQKQLIRTSLKRILRPQEYQQFFTVWISHQMTTSLAEIADILALLEGSWTVSEPINDPDTLGYDLNAAYRDIKCHLCSGPHFLKDCDTIYIATPPSEADLIKNMRKELKIINPEITVLMQSELDPFVRKFYKKNNCGDLKDEFWEILSLVELETCLKASVFLGSQGSSWSKNTNIERRIHGVNFADASNEVIMPNLSDLHNFSSLEMQKSEV</sequence>
<keyword evidence="2" id="KW-0294">Fucose metabolism</keyword>
<keyword evidence="4" id="KW-0175">Coiled coil</keyword>
<dbReference type="EMBL" id="OU015566">
    <property type="protein sequence ID" value="CAG5104209.1"/>
    <property type="molecule type" value="Genomic_DNA"/>
</dbReference>
<dbReference type="CDD" id="cd11296">
    <property type="entry name" value="O-FucT_like"/>
    <property type="match status" value="1"/>
</dbReference>
<dbReference type="PANTHER" id="PTHR13398">
    <property type="entry name" value="GDP-FUCOSE PROTEIN O-FUCOSYLTRANSFERASE 2"/>
    <property type="match status" value="1"/>
</dbReference>
<gene>
    <name evidence="6" type="ORF">OKIOD_LOCUS9909</name>
</gene>
<dbReference type="PANTHER" id="PTHR13398:SF0">
    <property type="entry name" value="GDP-FUCOSE PROTEIN O-FUCOSYLTRANSFERASE 2"/>
    <property type="match status" value="1"/>
</dbReference>
<evidence type="ECO:0000256" key="2">
    <source>
        <dbReference type="ARBA" id="ARBA00023253"/>
    </source>
</evidence>
<evidence type="ECO:0000256" key="4">
    <source>
        <dbReference type="SAM" id="Coils"/>
    </source>
</evidence>
<accession>A0ABN7SM19</accession>
<name>A0ABN7SM19_OIKDI</name>